<evidence type="ECO:0000256" key="9">
    <source>
        <dbReference type="ARBA" id="ARBA00022801"/>
    </source>
</evidence>
<dbReference type="Proteomes" id="UP000008820">
    <property type="component" value="Chromosome 2"/>
</dbReference>
<comment type="subunit">
    <text evidence="4 15">Dimer of alpha and beta chains. A typical microtubule is a hollow water-filled tube with an outer diameter of 25 nm and an inner diameter of 15 nM. Alpha-beta heterodimers associate head-to-tail to form protofilaments running lengthwise along the microtubule wall with the beta-tubulin subunit facing the microtubule plus end conferring a structural polarity. Microtubules usually have 13 protofilaments but different protofilament numbers can be found in some organisms and specialized cells.</text>
</comment>
<dbReference type="InterPro" id="IPR017975">
    <property type="entry name" value="Tubulin_CS"/>
</dbReference>
<evidence type="ECO:0000256" key="8">
    <source>
        <dbReference type="ARBA" id="ARBA00022741"/>
    </source>
</evidence>
<evidence type="ECO:0000313" key="19">
    <source>
        <dbReference type="Proteomes" id="UP000008820"/>
    </source>
</evidence>
<keyword evidence="6 15" id="KW-0493">Microtubule</keyword>
<reference evidence="18 19" key="1">
    <citation type="submission" date="2017-06" db="EMBL/GenBank/DDBJ databases">
        <title>Aedes aegypti genome working group (AGWG) sequencing and assembly.</title>
        <authorList>
            <consortium name="Aedes aegypti Genome Working Group (AGWG)"/>
            <person name="Matthews B.J."/>
        </authorList>
    </citation>
    <scope>NUCLEOTIDE SEQUENCE [LARGE SCALE GENOMIC DNA]</scope>
    <source>
        <strain evidence="18 19">LVP_AGWG</strain>
    </source>
</reference>
<dbReference type="GO" id="GO:0016787">
    <property type="term" value="F:hydrolase activity"/>
    <property type="evidence" value="ECO:0007669"/>
    <property type="project" value="UniProtKB-KW"/>
</dbReference>
<dbReference type="InParanoid" id="A0A6I8U432"/>
<proteinExistence type="inferred from homology"/>
<dbReference type="InterPro" id="IPR003008">
    <property type="entry name" value="Tubulin_FtsZ_GTPase"/>
</dbReference>
<dbReference type="InterPro" id="IPR008280">
    <property type="entry name" value="Tub_FtsZ_C"/>
</dbReference>
<dbReference type="InterPro" id="IPR023123">
    <property type="entry name" value="Tubulin_C"/>
</dbReference>
<gene>
    <name evidence="18" type="primary">110676106</name>
</gene>
<name>A0A6I8U432_AEDAE</name>
<evidence type="ECO:0000256" key="11">
    <source>
        <dbReference type="ARBA" id="ARBA00023134"/>
    </source>
</evidence>
<evidence type="ECO:0000259" key="16">
    <source>
        <dbReference type="SMART" id="SM00864"/>
    </source>
</evidence>
<dbReference type="SUPFAM" id="SSF55307">
    <property type="entry name" value="Tubulin C-terminal domain-like"/>
    <property type="match status" value="1"/>
</dbReference>
<evidence type="ECO:0000256" key="6">
    <source>
        <dbReference type="ARBA" id="ARBA00022701"/>
    </source>
</evidence>
<comment type="cofactor">
    <cofactor evidence="1">
        <name>Mg(2+)</name>
        <dbReference type="ChEBI" id="CHEBI:18420"/>
    </cofactor>
</comment>
<dbReference type="PRINTS" id="PR01161">
    <property type="entry name" value="TUBULIN"/>
</dbReference>
<dbReference type="GO" id="GO:0005200">
    <property type="term" value="F:structural constituent of cytoskeleton"/>
    <property type="evidence" value="ECO:0007669"/>
    <property type="project" value="InterPro"/>
</dbReference>
<protein>
    <recommendedName>
        <fullName evidence="15">Tubulin alpha chain</fullName>
    </recommendedName>
</protein>
<dbReference type="SUPFAM" id="SSF52490">
    <property type="entry name" value="Tubulin nucleotide-binding domain-like"/>
    <property type="match status" value="1"/>
</dbReference>
<evidence type="ECO:0000313" key="18">
    <source>
        <dbReference type="EnsemblMetazoa" id="AAEL026111-PA"/>
    </source>
</evidence>
<dbReference type="EnsemblMetazoa" id="AAEL026111-RA">
    <property type="protein sequence ID" value="AAEL026111-PA"/>
    <property type="gene ID" value="AAEL026111"/>
</dbReference>
<dbReference type="Gene3D" id="1.10.287.600">
    <property type="entry name" value="Helix hairpin bin"/>
    <property type="match status" value="1"/>
</dbReference>
<dbReference type="Gene3D" id="3.40.50.1440">
    <property type="entry name" value="Tubulin/FtsZ, GTPase domain"/>
    <property type="match status" value="1"/>
</dbReference>
<evidence type="ECO:0000256" key="15">
    <source>
        <dbReference type="RuleBase" id="RU000352"/>
    </source>
</evidence>
<dbReference type="GO" id="GO:0005737">
    <property type="term" value="C:cytoplasm"/>
    <property type="evidence" value="ECO:0007669"/>
    <property type="project" value="UniProtKB-ARBA"/>
</dbReference>
<dbReference type="PANTHER" id="PTHR11588">
    <property type="entry name" value="TUBULIN"/>
    <property type="match status" value="1"/>
</dbReference>
<dbReference type="Pfam" id="PF03953">
    <property type="entry name" value="Tubulin_C"/>
    <property type="match status" value="1"/>
</dbReference>
<dbReference type="OrthoDB" id="1662883at2759"/>
<dbReference type="GO" id="GO:0005874">
    <property type="term" value="C:microtubule"/>
    <property type="evidence" value="ECO:0007669"/>
    <property type="project" value="UniProtKB-KW"/>
</dbReference>
<dbReference type="FunFam" id="1.10.287.600:FF:000001">
    <property type="entry name" value="Tubulin alpha chain"/>
    <property type="match status" value="1"/>
</dbReference>
<dbReference type="InterPro" id="IPR000217">
    <property type="entry name" value="Tubulin"/>
</dbReference>
<dbReference type="CDD" id="cd02186">
    <property type="entry name" value="alpha_tubulin"/>
    <property type="match status" value="1"/>
</dbReference>
<keyword evidence="8 15" id="KW-0547">Nucleotide-binding</keyword>
<keyword evidence="5" id="KW-0963">Cytoplasm</keyword>
<feature type="domain" description="Tubulin/FtsZ GTPase" evidence="16">
    <location>
        <begin position="46"/>
        <end position="243"/>
    </location>
</feature>
<dbReference type="InterPro" id="IPR002452">
    <property type="entry name" value="Alpha_tubulin"/>
</dbReference>
<dbReference type="AlphaFoldDB" id="A0A6I8U432"/>
<keyword evidence="7" id="KW-0479">Metal-binding</keyword>
<dbReference type="GO" id="GO:0007017">
    <property type="term" value="P:microtubule-based process"/>
    <property type="evidence" value="ECO:0007669"/>
    <property type="project" value="InterPro"/>
</dbReference>
<dbReference type="Gene3D" id="3.30.1330.20">
    <property type="entry name" value="Tubulin/FtsZ, C-terminal domain"/>
    <property type="match status" value="1"/>
</dbReference>
<evidence type="ECO:0000256" key="14">
    <source>
        <dbReference type="ARBA" id="ARBA00049117"/>
    </source>
</evidence>
<dbReference type="FunFam" id="3.30.1330.20:FF:000001">
    <property type="entry name" value="Tubulin alpha chain"/>
    <property type="match status" value="1"/>
</dbReference>
<keyword evidence="9" id="KW-0378">Hydrolase</keyword>
<dbReference type="SMART" id="SM00864">
    <property type="entry name" value="Tubulin"/>
    <property type="match status" value="1"/>
</dbReference>
<dbReference type="Pfam" id="PF00091">
    <property type="entry name" value="Tubulin"/>
    <property type="match status" value="1"/>
</dbReference>
<evidence type="ECO:0000256" key="10">
    <source>
        <dbReference type="ARBA" id="ARBA00022842"/>
    </source>
</evidence>
<evidence type="ECO:0000256" key="3">
    <source>
        <dbReference type="ARBA" id="ARBA00009636"/>
    </source>
</evidence>
<evidence type="ECO:0000256" key="4">
    <source>
        <dbReference type="ARBA" id="ARBA00011747"/>
    </source>
</evidence>
<keyword evidence="10" id="KW-0460">Magnesium</keyword>
<evidence type="ECO:0000256" key="2">
    <source>
        <dbReference type="ARBA" id="ARBA00004245"/>
    </source>
</evidence>
<accession>A0A6I8U432</accession>
<evidence type="ECO:0000256" key="1">
    <source>
        <dbReference type="ARBA" id="ARBA00001946"/>
    </source>
</evidence>
<keyword evidence="12" id="KW-0206">Cytoskeleton</keyword>
<dbReference type="InterPro" id="IPR036525">
    <property type="entry name" value="Tubulin/FtsZ_GTPase_sf"/>
</dbReference>
<dbReference type="SMART" id="SM00865">
    <property type="entry name" value="Tubulin_C"/>
    <property type="match status" value="1"/>
</dbReference>
<organism evidence="18 19">
    <name type="scientific">Aedes aegypti</name>
    <name type="common">Yellowfever mosquito</name>
    <name type="synonym">Culex aegypti</name>
    <dbReference type="NCBI Taxonomy" id="7159"/>
    <lineage>
        <taxon>Eukaryota</taxon>
        <taxon>Metazoa</taxon>
        <taxon>Ecdysozoa</taxon>
        <taxon>Arthropoda</taxon>
        <taxon>Hexapoda</taxon>
        <taxon>Insecta</taxon>
        <taxon>Pterygota</taxon>
        <taxon>Neoptera</taxon>
        <taxon>Endopterygota</taxon>
        <taxon>Diptera</taxon>
        <taxon>Nematocera</taxon>
        <taxon>Culicoidea</taxon>
        <taxon>Culicidae</taxon>
        <taxon>Culicinae</taxon>
        <taxon>Aedini</taxon>
        <taxon>Aedes</taxon>
        <taxon>Stegomyia</taxon>
    </lineage>
</organism>
<dbReference type="FunFam" id="3.40.50.1440:FF:000011">
    <property type="entry name" value="Tubulin alpha chain"/>
    <property type="match status" value="1"/>
</dbReference>
<sequence length="448" mass="49818">MREVISIHIGQAGCQIGNACWPLFALEHGVGADGKIGSRAQADDTMHTFFHDTRSGRVVPRNMFLDLEESVIDDIKKGPYRDLYHPLYMISGKEDAANNYARGHYTVGRQNLEPVTNAIQKLAEQCDGLQGFLIYRSFGGGTGSGFSSLLMHQIAMDFGKISKLEFSVYPAPMISTSVVEPYNTVLTTHTSMESSDCCFMMDNEATYEICSKNLQIGRPDYRHLNGLVAQIVSSVTASLRFKGTMNVDLNEFQTNLVPYPRVHFPLVSYAPLLSASKAQHELSSVAEITNAAFSPQNTMVKCDPRSGKYMACCLLYRGDVVPNDINNAITAIKNKRNIIFVDWCPTGFKIGVNQQSPDILPGGDLAKPKRAVCLLSNSTAIAGAWERMNYKFDLMYRKRAFVHWYVGEGMEEGEFSEAREDLAALEQDYIEVSCDRAAEGEDYGDDEY</sequence>
<comment type="subcellular location">
    <subcellularLocation>
        <location evidence="2">Cytoplasm</location>
        <location evidence="2">Cytoskeleton</location>
    </subcellularLocation>
</comment>
<evidence type="ECO:0000256" key="7">
    <source>
        <dbReference type="ARBA" id="ARBA00022723"/>
    </source>
</evidence>
<evidence type="ECO:0000259" key="17">
    <source>
        <dbReference type="SMART" id="SM00865"/>
    </source>
</evidence>
<feature type="domain" description="Tubulin/FtsZ 2-layer sandwich" evidence="17">
    <location>
        <begin position="245"/>
        <end position="390"/>
    </location>
</feature>
<dbReference type="PROSITE" id="PS00227">
    <property type="entry name" value="TUBULIN"/>
    <property type="match status" value="1"/>
</dbReference>
<keyword evidence="11 15" id="KW-0342">GTP-binding</keyword>
<dbReference type="GO" id="GO:0005525">
    <property type="term" value="F:GTP binding"/>
    <property type="evidence" value="ECO:0007669"/>
    <property type="project" value="UniProtKB-UniRule"/>
</dbReference>
<evidence type="ECO:0000256" key="13">
    <source>
        <dbReference type="ARBA" id="ARBA00034296"/>
    </source>
</evidence>
<evidence type="ECO:0000256" key="5">
    <source>
        <dbReference type="ARBA" id="ARBA00022490"/>
    </source>
</evidence>
<dbReference type="GO" id="GO:0046872">
    <property type="term" value="F:metal ion binding"/>
    <property type="evidence" value="ECO:0007669"/>
    <property type="project" value="UniProtKB-KW"/>
</dbReference>
<dbReference type="PRINTS" id="PR01162">
    <property type="entry name" value="ALPHATUBULIN"/>
</dbReference>
<comment type="similarity">
    <text evidence="3 15">Belongs to the tubulin family.</text>
</comment>
<comment type="catalytic activity">
    <reaction evidence="14">
        <text>GTP + H2O = GDP + phosphate + H(+)</text>
        <dbReference type="Rhea" id="RHEA:19669"/>
        <dbReference type="ChEBI" id="CHEBI:15377"/>
        <dbReference type="ChEBI" id="CHEBI:15378"/>
        <dbReference type="ChEBI" id="CHEBI:37565"/>
        <dbReference type="ChEBI" id="CHEBI:43474"/>
        <dbReference type="ChEBI" id="CHEBI:58189"/>
    </reaction>
    <physiologicalReaction direction="left-to-right" evidence="14">
        <dbReference type="Rhea" id="RHEA:19670"/>
    </physiologicalReaction>
</comment>
<keyword evidence="19" id="KW-1185">Reference proteome</keyword>
<comment type="function">
    <text evidence="13 15">Tubulin is the major constituent of microtubules, a cylinder consisting of laterally associated linear protofilaments composed of alpha- and beta-tubulin heterodimers. Microtubules grow by the addition of GTP-tubulin dimers to the microtubule end, where a stabilizing cap forms. Below the cap, tubulin dimers are in GDP-bound state, owing to GTPase activity of alpha-tubulin.</text>
</comment>
<evidence type="ECO:0000256" key="12">
    <source>
        <dbReference type="ARBA" id="ARBA00023212"/>
    </source>
</evidence>
<dbReference type="InterPro" id="IPR037103">
    <property type="entry name" value="Tubulin/FtsZ-like_C"/>
</dbReference>
<dbReference type="InterPro" id="IPR018316">
    <property type="entry name" value="Tubulin/FtsZ_2-layer-sand-dom"/>
</dbReference>
<reference evidence="18" key="2">
    <citation type="submission" date="2020-05" db="UniProtKB">
        <authorList>
            <consortium name="EnsemblMetazoa"/>
        </authorList>
    </citation>
    <scope>IDENTIFICATION</scope>
    <source>
        <strain evidence="18">LVP_AGWG</strain>
    </source>
</reference>